<protein>
    <submittedName>
        <fullName evidence="1">Uncharacterized protein</fullName>
    </submittedName>
</protein>
<evidence type="ECO:0000313" key="1">
    <source>
        <dbReference type="EMBL" id="BAE25616.1"/>
    </source>
</evidence>
<evidence type="ECO:0000313" key="2">
    <source>
        <dbReference type="MGI" id="MGI:4439757"/>
    </source>
</evidence>
<sequence>MCCSCRGFGFCSYQPHGAAHKHLQLQFKGYAMLLSSGLLGYPCMCTCVHTHIYIIQQIFFNKRIFVE</sequence>
<reference evidence="1" key="5">
    <citation type="journal article" date="2002" name="Nature">
        <title>Analysis of the mouse transcriptome based on functional annotation of 60,770 full-length cDNAs.</title>
        <authorList>
            <consortium name="The FANTOM Consortium and the RIKEN Genome Exploration Research Group Phase I and II Team"/>
        </authorList>
    </citation>
    <scope>NUCLEOTIDE SEQUENCE</scope>
    <source>
        <strain evidence="1">C57BL/6J</strain>
        <tissue evidence="1">Kidney</tissue>
    </source>
</reference>
<reference evidence="1" key="8">
    <citation type="journal article" date="2005" name="Science">
        <title>Antisense Transcription in the Mammalian Transcriptome.</title>
        <authorList>
            <consortium name="RIKEN Genome Exploration Research Group and Genome Science Group (Genome Network Project Core Group) and the FANTOM Consortium"/>
        </authorList>
    </citation>
    <scope>NUCLEOTIDE SEQUENCE</scope>
    <source>
        <strain evidence="1">C57BL/6J</strain>
        <tissue evidence="1">Kidney</tissue>
    </source>
</reference>
<dbReference type="EMBL" id="AK143934">
    <property type="protein sequence ID" value="BAE25616.1"/>
    <property type="molecule type" value="mRNA"/>
</dbReference>
<feature type="non-terminal residue" evidence="1">
    <location>
        <position position="67"/>
    </location>
</feature>
<accession>Q3UNY1</accession>
<dbReference type="AGR" id="MGI:4439757"/>
<reference evidence="1" key="1">
    <citation type="journal article" date="1999" name="Methods Enzymol.">
        <title>High-efficiency full-length cDNA cloning.</title>
        <authorList>
            <person name="Carninci P."/>
            <person name="Hayashizaki Y."/>
        </authorList>
    </citation>
    <scope>NUCLEOTIDE SEQUENCE</scope>
    <source>
        <strain evidence="1">C57BL/6J</strain>
        <tissue evidence="1">Kidney</tissue>
    </source>
</reference>
<reference evidence="1" key="6">
    <citation type="submission" date="2004-03" db="EMBL/GenBank/DDBJ databases">
        <authorList>
            <person name="Arakawa T."/>
            <person name="Carninci P."/>
            <person name="Fukuda S."/>
            <person name="Hashizume W."/>
            <person name="Hayashida K."/>
            <person name="Hori F."/>
            <person name="Iida J."/>
            <person name="Imamura K."/>
            <person name="Imotani K."/>
            <person name="Itoh M."/>
            <person name="Kanagawa S."/>
            <person name="Kawai J."/>
            <person name="Kojima M."/>
            <person name="Konno H."/>
            <person name="Murata M."/>
            <person name="Nakamura M."/>
            <person name="Ninomiya N."/>
            <person name="Nishiyori H."/>
            <person name="Nomura K."/>
            <person name="Ohno M."/>
            <person name="Sakazume N."/>
            <person name="Sano H."/>
            <person name="Sasaki D."/>
            <person name="Shibata K."/>
            <person name="Shiraki T."/>
            <person name="Tagami M."/>
            <person name="Tagami Y."/>
            <person name="Waki K."/>
            <person name="Watahiki A."/>
            <person name="Muramatsu M."/>
            <person name="Hayashizaki Y."/>
        </authorList>
    </citation>
    <scope>NUCLEOTIDE SEQUENCE</scope>
    <source>
        <strain evidence="1">C57BL/6J</strain>
        <tissue evidence="1">Kidney</tissue>
    </source>
</reference>
<proteinExistence type="evidence at transcript level"/>
<reference evidence="1" key="2">
    <citation type="journal article" date="2000" name="Genome Res.">
        <title>Normalization and subtraction of cap-trapper-selected cDNAs to prepare full-length cDNA libraries for rapid discovery of new genes.</title>
        <authorList>
            <person name="Carninci P."/>
            <person name="Shibata Y."/>
            <person name="Hayatsu N."/>
            <person name="Sugahara Y."/>
            <person name="Shibata K."/>
            <person name="Itoh M."/>
            <person name="Konno H."/>
            <person name="Okazaki Y."/>
            <person name="Muramatsu M."/>
            <person name="Hayashizaki Y."/>
        </authorList>
    </citation>
    <scope>NUCLEOTIDE SEQUENCE</scope>
    <source>
        <strain evidence="1">C57BL/6J</strain>
        <tissue evidence="1">Kidney</tissue>
    </source>
</reference>
<organism evidence="1">
    <name type="scientific">Mus musculus</name>
    <name type="common">Mouse</name>
    <dbReference type="NCBI Taxonomy" id="10090"/>
    <lineage>
        <taxon>Eukaryota</taxon>
        <taxon>Metazoa</taxon>
        <taxon>Chordata</taxon>
        <taxon>Craniata</taxon>
        <taxon>Vertebrata</taxon>
        <taxon>Euteleostomi</taxon>
        <taxon>Mammalia</taxon>
        <taxon>Eutheria</taxon>
        <taxon>Euarchontoglires</taxon>
        <taxon>Glires</taxon>
        <taxon>Rodentia</taxon>
        <taxon>Myomorpha</taxon>
        <taxon>Muroidea</taxon>
        <taxon>Muridae</taxon>
        <taxon>Murinae</taxon>
        <taxon>Mus</taxon>
        <taxon>Mus</taxon>
    </lineage>
</organism>
<reference evidence="1" key="4">
    <citation type="journal article" date="2001" name="Nature">
        <title>Functional annotation of a full-length mouse cDNA collection.</title>
        <authorList>
            <consortium name="The RIKEN Genome Exploration Research Group Phase II Team and the FANTOM Consortium"/>
        </authorList>
    </citation>
    <scope>NUCLEOTIDE SEQUENCE</scope>
    <source>
        <strain evidence="1">C57BL/6J</strain>
        <tissue evidence="1">Kidney</tissue>
    </source>
</reference>
<reference evidence="1" key="3">
    <citation type="journal article" date="2000" name="Genome Res.">
        <title>RIKEN integrated sequence analysis (RISA) system--384-format sequencing pipeline with 384 multicapillary sequencer.</title>
        <authorList>
            <person name="Shibata K."/>
            <person name="Itoh M."/>
            <person name="Aizawa K."/>
            <person name="Nagaoka S."/>
            <person name="Sasaki N."/>
            <person name="Carninci P."/>
            <person name="Konno H."/>
            <person name="Akiyama J."/>
            <person name="Nishi K."/>
            <person name="Kitsunai T."/>
            <person name="Tashiro H."/>
            <person name="Itoh M."/>
            <person name="Sumi N."/>
            <person name="Ishii Y."/>
            <person name="Nakamura S."/>
            <person name="Hazama M."/>
            <person name="Nishine T."/>
            <person name="Harada A."/>
            <person name="Yamamoto R."/>
            <person name="Matsumoto H."/>
            <person name="Sakaguchi S."/>
            <person name="Ikegami T."/>
            <person name="Kashiwagi K."/>
            <person name="Fujiwake S."/>
            <person name="Inoue K."/>
            <person name="Togawa Y."/>
            <person name="Izawa M."/>
            <person name="Ohara E."/>
            <person name="Watahiki M."/>
            <person name="Yoneda Y."/>
            <person name="Ishikawa T."/>
            <person name="Ozawa K."/>
            <person name="Tanaka T."/>
            <person name="Matsuura S."/>
            <person name="Kawai J."/>
            <person name="Okazaki Y."/>
            <person name="Muramatsu M."/>
            <person name="Inoue Y."/>
            <person name="Kira A."/>
            <person name="Hayashizaki Y."/>
        </authorList>
    </citation>
    <scope>NUCLEOTIDE SEQUENCE</scope>
    <source>
        <strain evidence="1">C57BL/6J</strain>
        <tissue evidence="1">Kidney</tissue>
    </source>
</reference>
<gene>
    <name evidence="2" type="primary">Gm16833</name>
</gene>
<dbReference type="AlphaFoldDB" id="Q3UNY1"/>
<reference evidence="1" key="7">
    <citation type="journal article" date="2005" name="Science">
        <title>The Transcriptional Landscape of the Mammalian Genome.</title>
        <authorList>
            <consortium name="The FANTOM Consortium"/>
            <consortium name="Riken Genome Exploration Research Group and Genome Science Group (Genome Network Project Core Group)"/>
        </authorList>
    </citation>
    <scope>NUCLEOTIDE SEQUENCE</scope>
    <source>
        <strain evidence="1">C57BL/6J</strain>
        <tissue evidence="1">Kidney</tissue>
    </source>
</reference>
<name>Q3UNY1_MOUSE</name>
<dbReference type="MGI" id="MGI:4439757">
    <property type="gene designation" value="Gm16833"/>
</dbReference>